<proteinExistence type="predicted"/>
<sequence length="413" mass="42528">MRRLLCLLAVALLAAAPVHSRQLKFDFPAASPSPSPSKPNAPTQACVDSYNAVVDGNTGACRDGAKLSDCCAALSGLGKTCLQSVYDFMKATPEDNAKAFAFLESLLEQCAGPTPSPTPDEPTQECIDSFNAMADSGVCGKDASLSKCCAALSALGTCLDDIVAAMEKEPAKYADTLDTIKSIRKQCGGGPSPSPNPTPDEPTEKCVADFNAATTGPCGSGSTVTTCCAALKGLGSCLDDIMSAMAQQKDKYADQLKQLEAMVKQCGSGSGPKPPGPSPSLDEKCLDGLMATFDDGGACASSSATACCNSLDNLGKDCLESFLAQTKQDNITVHDAFVDLLQSCGWTITSSNSGTRAAPEVTTQAMARLQEVGAAKLAVVPQAARRALAETAIAKLERPVAQVAATPFSKVVV</sequence>
<evidence type="ECO:0000313" key="4">
    <source>
        <dbReference type="Proteomes" id="UP001205105"/>
    </source>
</evidence>
<comment type="caution">
    <text evidence="3">The sequence shown here is derived from an EMBL/GenBank/DDBJ whole genome shotgun (WGS) entry which is preliminary data.</text>
</comment>
<keyword evidence="4" id="KW-1185">Reference proteome</keyword>
<dbReference type="EMBL" id="JADXDR010000062">
    <property type="protein sequence ID" value="KAI7841520.1"/>
    <property type="molecule type" value="Genomic_DNA"/>
</dbReference>
<evidence type="ECO:0000256" key="2">
    <source>
        <dbReference type="SAM" id="SignalP"/>
    </source>
</evidence>
<feature type="chain" id="PRO_5042211302" evidence="2">
    <location>
        <begin position="21"/>
        <end position="413"/>
    </location>
</feature>
<feature type="signal peptide" evidence="2">
    <location>
        <begin position="1"/>
        <end position="20"/>
    </location>
</feature>
<feature type="region of interest" description="Disordered" evidence="1">
    <location>
        <begin position="184"/>
        <end position="203"/>
    </location>
</feature>
<dbReference type="AlphaFoldDB" id="A0AAD5H610"/>
<dbReference type="Proteomes" id="UP001205105">
    <property type="component" value="Unassembled WGS sequence"/>
</dbReference>
<evidence type="ECO:0000256" key="1">
    <source>
        <dbReference type="SAM" id="MobiDB-lite"/>
    </source>
</evidence>
<gene>
    <name evidence="3" type="ORF">COHA_004692</name>
</gene>
<evidence type="ECO:0000313" key="3">
    <source>
        <dbReference type="EMBL" id="KAI7841520.1"/>
    </source>
</evidence>
<keyword evidence="2" id="KW-0732">Signal</keyword>
<reference evidence="3" key="1">
    <citation type="submission" date="2020-11" db="EMBL/GenBank/DDBJ databases">
        <title>Chlorella ohadii genome sequencing and assembly.</title>
        <authorList>
            <person name="Murik O."/>
            <person name="Treves H."/>
            <person name="Kedem I."/>
            <person name="Shotland Y."/>
            <person name="Kaplan A."/>
        </authorList>
    </citation>
    <scope>NUCLEOTIDE SEQUENCE</scope>
    <source>
        <strain evidence="3">1</strain>
    </source>
</reference>
<accession>A0AAD5H610</accession>
<organism evidence="3 4">
    <name type="scientific">Chlorella ohadii</name>
    <dbReference type="NCBI Taxonomy" id="2649997"/>
    <lineage>
        <taxon>Eukaryota</taxon>
        <taxon>Viridiplantae</taxon>
        <taxon>Chlorophyta</taxon>
        <taxon>core chlorophytes</taxon>
        <taxon>Trebouxiophyceae</taxon>
        <taxon>Chlorellales</taxon>
        <taxon>Chlorellaceae</taxon>
        <taxon>Chlorella clade</taxon>
        <taxon>Chlorella</taxon>
    </lineage>
</organism>
<name>A0AAD5H610_9CHLO</name>
<protein>
    <submittedName>
        <fullName evidence="3">Uncharacterized protein</fullName>
    </submittedName>
</protein>